<accession>A0A223S1M0</accession>
<reference evidence="6 7" key="1">
    <citation type="submission" date="2017-08" db="EMBL/GenBank/DDBJ databases">
        <title>The complete genome sequence of Nocardiopsis gilva YIM 90087.</title>
        <authorList>
            <person name="Yin M."/>
            <person name="Tang S."/>
        </authorList>
    </citation>
    <scope>NUCLEOTIDE SEQUENCE [LARGE SCALE GENOMIC DNA]</scope>
    <source>
        <strain evidence="6 7">YIM 90087</strain>
    </source>
</reference>
<dbReference type="PANTHER" id="PTHR43350:SF19">
    <property type="entry name" value="D-GULOSIDE 3-DEHYDROGENASE"/>
    <property type="match status" value="1"/>
</dbReference>
<dbReference type="OrthoDB" id="9781588at2"/>
<evidence type="ECO:0000313" key="7">
    <source>
        <dbReference type="Proteomes" id="UP000215005"/>
    </source>
</evidence>
<dbReference type="PANTHER" id="PTHR43350">
    <property type="entry name" value="NAD-DEPENDENT ALCOHOL DEHYDROGENASE"/>
    <property type="match status" value="1"/>
</dbReference>
<comment type="similarity">
    <text evidence="2">Belongs to the zinc-containing alcohol dehydrogenase family.</text>
</comment>
<proteinExistence type="inferred from homology"/>
<protein>
    <submittedName>
        <fullName evidence="6">Dehydrogenase</fullName>
    </submittedName>
</protein>
<dbReference type="InterPro" id="IPR036291">
    <property type="entry name" value="NAD(P)-bd_dom_sf"/>
</dbReference>
<dbReference type="EMBL" id="CP022753">
    <property type="protein sequence ID" value="ASU82033.1"/>
    <property type="molecule type" value="Genomic_DNA"/>
</dbReference>
<dbReference type="KEGG" id="ngv:CDO52_03870"/>
<dbReference type="AlphaFoldDB" id="A0A223S1M0"/>
<dbReference type="SUPFAM" id="SSF51735">
    <property type="entry name" value="NAD(P)-binding Rossmann-fold domains"/>
    <property type="match status" value="1"/>
</dbReference>
<evidence type="ECO:0000256" key="3">
    <source>
        <dbReference type="ARBA" id="ARBA00022723"/>
    </source>
</evidence>
<evidence type="ECO:0000313" key="6">
    <source>
        <dbReference type="EMBL" id="ASU82033.1"/>
    </source>
</evidence>
<organism evidence="6 7">
    <name type="scientific">Nocardiopsis gilva YIM 90087</name>
    <dbReference type="NCBI Taxonomy" id="1235441"/>
    <lineage>
        <taxon>Bacteria</taxon>
        <taxon>Bacillati</taxon>
        <taxon>Actinomycetota</taxon>
        <taxon>Actinomycetes</taxon>
        <taxon>Streptosporangiales</taxon>
        <taxon>Nocardiopsidaceae</taxon>
        <taxon>Nocardiopsis</taxon>
    </lineage>
</organism>
<dbReference type="GO" id="GO:0016491">
    <property type="term" value="F:oxidoreductase activity"/>
    <property type="evidence" value="ECO:0007669"/>
    <property type="project" value="UniProtKB-KW"/>
</dbReference>
<keyword evidence="7" id="KW-1185">Reference proteome</keyword>
<dbReference type="CDD" id="cd08255">
    <property type="entry name" value="2-desacetyl-2-hydroxyethyl_bacteriochlorophyllide_like"/>
    <property type="match status" value="1"/>
</dbReference>
<evidence type="ECO:0000256" key="4">
    <source>
        <dbReference type="ARBA" id="ARBA00022833"/>
    </source>
</evidence>
<dbReference type="Proteomes" id="UP000215005">
    <property type="component" value="Chromosome"/>
</dbReference>
<name>A0A223S1M0_9ACTN</name>
<comment type="cofactor">
    <cofactor evidence="1">
        <name>Zn(2+)</name>
        <dbReference type="ChEBI" id="CHEBI:29105"/>
    </cofactor>
</comment>
<evidence type="ECO:0000256" key="1">
    <source>
        <dbReference type="ARBA" id="ARBA00001947"/>
    </source>
</evidence>
<dbReference type="InterPro" id="IPR011032">
    <property type="entry name" value="GroES-like_sf"/>
</dbReference>
<evidence type="ECO:0000256" key="2">
    <source>
        <dbReference type="ARBA" id="ARBA00008072"/>
    </source>
</evidence>
<dbReference type="Gene3D" id="3.90.180.10">
    <property type="entry name" value="Medium-chain alcohol dehydrogenases, catalytic domain"/>
    <property type="match status" value="2"/>
</dbReference>
<dbReference type="GO" id="GO:0046872">
    <property type="term" value="F:metal ion binding"/>
    <property type="evidence" value="ECO:0007669"/>
    <property type="project" value="UniProtKB-KW"/>
</dbReference>
<keyword evidence="4" id="KW-0862">Zinc</keyword>
<dbReference type="SUPFAM" id="SSF50129">
    <property type="entry name" value="GroES-like"/>
    <property type="match status" value="1"/>
</dbReference>
<sequence length="324" mass="34467">MEHTARAFWLRSPGVGEIRSVPVPEPAPGDVVVRTRYTGVSRGTESLVFRGGVPESQREAMRAPFQEGGLPGPVKYGYLNVGTVEQGPSELVGRDVFSLYPHQTRFVVPAGAVVPLPEGVPAERAVLAGTVETAVNAIWDAGPLIGDRVAVVGAGMVGCCVARLLADIPGARVQLVDTEPERADVAECLGVAFAHPAEAAGQCDLVFHASATEAGLATSLDLLGDEGQVIELSWYGDREVRIPLGESFHSRRLAIRASQVGVVSPARSRRRSLADRLSLSLRLLTDPAFDTLITGESPFERLPDLMPLLADGRIPALCHRIAYG</sequence>
<gene>
    <name evidence="6" type="ORF">CDO52_03870</name>
</gene>
<dbReference type="Gene3D" id="3.40.50.720">
    <property type="entry name" value="NAD(P)-binding Rossmann-like Domain"/>
    <property type="match status" value="1"/>
</dbReference>
<keyword evidence="3" id="KW-0479">Metal-binding</keyword>
<dbReference type="RefSeq" id="WP_094932210.1">
    <property type="nucleotide sequence ID" value="NZ_CP022753.1"/>
</dbReference>
<evidence type="ECO:0000256" key="5">
    <source>
        <dbReference type="ARBA" id="ARBA00023002"/>
    </source>
</evidence>
<keyword evidence="5" id="KW-0560">Oxidoreductase</keyword>